<evidence type="ECO:0000256" key="7">
    <source>
        <dbReference type="SAM" id="Coils"/>
    </source>
</evidence>
<dbReference type="Gene3D" id="1.10.287.130">
    <property type="match status" value="1"/>
</dbReference>
<keyword evidence="6" id="KW-0902">Two-component regulatory system</keyword>
<evidence type="ECO:0000256" key="3">
    <source>
        <dbReference type="ARBA" id="ARBA00022741"/>
    </source>
</evidence>
<sequence>MHIILIILIFTLILIGAISYYIHIDMSIFVIAILIAISNAVLYMNYRLKKEVKEKFQAKERLKALNETLELRINHELKRREEQDKVLEQQAKMAAMGEMMDAVAHQWKQPLNAITLYESLLKSDFQDGIVDQEYINNFLDNTTMQINHMVNTLDEFRKFFRDNQNIEKVNIKRCIESLQRLIKDDFLKNHITIDVNVDNDIEVNIKENELKHLILNIVNNSKDAFNENDIKKRIIKITSTHIDKNQILIEFEDNAGGIPESIIDDIFKPNVTTKSADKGTGIGLYMSMQIANKNHGDLRVRNSEDGAIFSLLLPLA</sequence>
<name>A0A1W1EKM8_9ZZZZ</name>
<dbReference type="InterPro" id="IPR005467">
    <property type="entry name" value="His_kinase_dom"/>
</dbReference>
<protein>
    <submittedName>
        <fullName evidence="10">TWO-COMPONENT HYBRID PROTEIN</fullName>
    </submittedName>
</protein>
<feature type="transmembrane region" description="Helical" evidence="8">
    <location>
        <begin position="28"/>
        <end position="46"/>
    </location>
</feature>
<keyword evidence="8" id="KW-1133">Transmembrane helix</keyword>
<keyword evidence="8" id="KW-0812">Transmembrane</keyword>
<proteinExistence type="predicted"/>
<reference evidence="10" key="1">
    <citation type="submission" date="2016-10" db="EMBL/GenBank/DDBJ databases">
        <authorList>
            <person name="de Groot N.N."/>
        </authorList>
    </citation>
    <scope>NUCLEOTIDE SEQUENCE</scope>
</reference>
<keyword evidence="4" id="KW-0418">Kinase</keyword>
<evidence type="ECO:0000256" key="8">
    <source>
        <dbReference type="SAM" id="Phobius"/>
    </source>
</evidence>
<feature type="coiled-coil region" evidence="7">
    <location>
        <begin position="48"/>
        <end position="79"/>
    </location>
</feature>
<evidence type="ECO:0000256" key="6">
    <source>
        <dbReference type="ARBA" id="ARBA00023012"/>
    </source>
</evidence>
<dbReference type="InterPro" id="IPR036890">
    <property type="entry name" value="HATPase_C_sf"/>
</dbReference>
<dbReference type="Pfam" id="PF02518">
    <property type="entry name" value="HATPase_c"/>
    <property type="match status" value="1"/>
</dbReference>
<dbReference type="EMBL" id="FRYL01000039">
    <property type="protein sequence ID" value="SHO81420.1"/>
    <property type="molecule type" value="Genomic_DNA"/>
</dbReference>
<keyword evidence="7" id="KW-0175">Coiled coil</keyword>
<keyword evidence="2" id="KW-0808">Transferase</keyword>
<dbReference type="PANTHER" id="PTHR43065">
    <property type="entry name" value="SENSOR HISTIDINE KINASE"/>
    <property type="match status" value="1"/>
</dbReference>
<dbReference type="GO" id="GO:0005524">
    <property type="term" value="F:ATP binding"/>
    <property type="evidence" value="ECO:0007669"/>
    <property type="project" value="UniProtKB-KW"/>
</dbReference>
<keyword evidence="3" id="KW-0547">Nucleotide-binding</keyword>
<evidence type="ECO:0000313" key="10">
    <source>
        <dbReference type="EMBL" id="SHO81420.1"/>
    </source>
</evidence>
<keyword evidence="8" id="KW-0472">Membrane</keyword>
<gene>
    <name evidence="10" type="ORF">MNB_SV-15-723</name>
</gene>
<organism evidence="10">
    <name type="scientific">hydrothermal vent metagenome</name>
    <dbReference type="NCBI Taxonomy" id="652676"/>
    <lineage>
        <taxon>unclassified sequences</taxon>
        <taxon>metagenomes</taxon>
        <taxon>ecological metagenomes</taxon>
    </lineage>
</organism>
<dbReference type="InterPro" id="IPR003594">
    <property type="entry name" value="HATPase_dom"/>
</dbReference>
<evidence type="ECO:0000256" key="5">
    <source>
        <dbReference type="ARBA" id="ARBA00022840"/>
    </source>
</evidence>
<feature type="domain" description="Histidine kinase" evidence="9">
    <location>
        <begin position="102"/>
        <end position="316"/>
    </location>
</feature>
<evidence type="ECO:0000256" key="4">
    <source>
        <dbReference type="ARBA" id="ARBA00022777"/>
    </source>
</evidence>
<dbReference type="SMART" id="SM00387">
    <property type="entry name" value="HATPase_c"/>
    <property type="match status" value="1"/>
</dbReference>
<evidence type="ECO:0000256" key="1">
    <source>
        <dbReference type="ARBA" id="ARBA00022553"/>
    </source>
</evidence>
<dbReference type="PRINTS" id="PR00344">
    <property type="entry name" value="BCTRLSENSOR"/>
</dbReference>
<dbReference type="InterPro" id="IPR003661">
    <property type="entry name" value="HisK_dim/P_dom"/>
</dbReference>
<feature type="transmembrane region" description="Helical" evidence="8">
    <location>
        <begin position="5"/>
        <end position="22"/>
    </location>
</feature>
<keyword evidence="5" id="KW-0067">ATP-binding</keyword>
<dbReference type="InterPro" id="IPR036097">
    <property type="entry name" value="HisK_dim/P_sf"/>
</dbReference>
<keyword evidence="1" id="KW-0597">Phosphoprotein</keyword>
<accession>A0A1W1EKM8</accession>
<dbReference type="PROSITE" id="PS50109">
    <property type="entry name" value="HIS_KIN"/>
    <property type="match status" value="1"/>
</dbReference>
<dbReference type="SUPFAM" id="SSF47384">
    <property type="entry name" value="Homodimeric domain of signal transducing histidine kinase"/>
    <property type="match status" value="1"/>
</dbReference>
<dbReference type="Gene3D" id="3.30.565.10">
    <property type="entry name" value="Histidine kinase-like ATPase, C-terminal domain"/>
    <property type="match status" value="1"/>
</dbReference>
<evidence type="ECO:0000256" key="2">
    <source>
        <dbReference type="ARBA" id="ARBA00022679"/>
    </source>
</evidence>
<dbReference type="SUPFAM" id="SSF55874">
    <property type="entry name" value="ATPase domain of HSP90 chaperone/DNA topoisomerase II/histidine kinase"/>
    <property type="match status" value="1"/>
</dbReference>
<dbReference type="GO" id="GO:0000155">
    <property type="term" value="F:phosphorelay sensor kinase activity"/>
    <property type="evidence" value="ECO:0007669"/>
    <property type="project" value="InterPro"/>
</dbReference>
<evidence type="ECO:0000259" key="9">
    <source>
        <dbReference type="PROSITE" id="PS50109"/>
    </source>
</evidence>
<dbReference type="AlphaFoldDB" id="A0A1W1EKM8"/>
<dbReference type="CDD" id="cd00082">
    <property type="entry name" value="HisKA"/>
    <property type="match status" value="1"/>
</dbReference>
<dbReference type="InterPro" id="IPR004358">
    <property type="entry name" value="Sig_transdc_His_kin-like_C"/>
</dbReference>
<dbReference type="PANTHER" id="PTHR43065:SF10">
    <property type="entry name" value="PEROXIDE STRESS-ACTIVATED HISTIDINE KINASE MAK3"/>
    <property type="match status" value="1"/>
</dbReference>